<evidence type="ECO:0000259" key="10">
    <source>
        <dbReference type="PROSITE" id="PS50089"/>
    </source>
</evidence>
<evidence type="ECO:0000256" key="3">
    <source>
        <dbReference type="ARBA" id="ARBA00022679"/>
    </source>
</evidence>
<dbReference type="PANTHER" id="PTHR22937:SF122">
    <property type="entry name" value="RING-TYPE E3 UBIQUITIN TRANSFERASE"/>
    <property type="match status" value="1"/>
</dbReference>
<dbReference type="AlphaFoldDB" id="A0A6P8ED95"/>
<evidence type="ECO:0000313" key="12">
    <source>
        <dbReference type="RefSeq" id="XP_031404955.1"/>
    </source>
</evidence>
<evidence type="ECO:0000256" key="1">
    <source>
        <dbReference type="ARBA" id="ARBA00000900"/>
    </source>
</evidence>
<dbReference type="InterPro" id="IPR001841">
    <property type="entry name" value="Znf_RING"/>
</dbReference>
<feature type="compositionally biased region" description="Polar residues" evidence="9">
    <location>
        <begin position="46"/>
        <end position="64"/>
    </location>
</feature>
<feature type="domain" description="RING-type" evidence="10">
    <location>
        <begin position="322"/>
        <end position="363"/>
    </location>
</feature>
<dbReference type="OrthoDB" id="8062037at2759"/>
<proteinExistence type="predicted"/>
<gene>
    <name evidence="12" type="primary">LOC116213941</name>
</gene>
<dbReference type="PANTHER" id="PTHR22937">
    <property type="entry name" value="E3 UBIQUITIN-PROTEIN LIGASE RNF165"/>
    <property type="match status" value="1"/>
</dbReference>
<keyword evidence="7" id="KW-0862">Zinc</keyword>
<evidence type="ECO:0000256" key="5">
    <source>
        <dbReference type="ARBA" id="ARBA00022771"/>
    </source>
</evidence>
<reference evidence="12" key="2">
    <citation type="submission" date="2025-08" db="UniProtKB">
        <authorList>
            <consortium name="RefSeq"/>
        </authorList>
    </citation>
    <scope>IDENTIFICATION</scope>
    <source>
        <tissue evidence="12">Leaf</tissue>
    </source>
</reference>
<sequence>MPVLGEAPSAATSAAEQGKPRRPRAQLGHGMPEASDPNPPARPNKLTISSVLLNPSDPTSSAATKKTHFSPAAKFRGLGCTAASSQQVSVPAVIRSSADWERRKAKKKQKKGFLQKSRAKNQGLLTDGSNFSCNSSGSCVVAEDAWCGPGIGFSAADADCVVVVGRRNVAAVAASRGKIDAERLGPRERPCLPRRAINPEHLCLLDSDQSFTGSRPGVDLYGPGPRHHRHARPPSPEGLAEIMMLHGGMLMGGRADGPDRYRGWRLDVDNMSYEQLLELGDRIGYVNTGLKEDEIGCCIRKIKLASLGDLSHHFAAKTDGKCSICQEEYEEDDELGKLECGHGYHLECIKQWLSQKNVCPVCKSEAVART</sequence>
<dbReference type="InterPro" id="IPR013083">
    <property type="entry name" value="Znf_RING/FYVE/PHD"/>
</dbReference>
<accession>A0A6P8ED95</accession>
<dbReference type="Gene3D" id="3.30.40.10">
    <property type="entry name" value="Zinc/RING finger domain, C3HC4 (zinc finger)"/>
    <property type="match status" value="1"/>
</dbReference>
<evidence type="ECO:0000256" key="4">
    <source>
        <dbReference type="ARBA" id="ARBA00022723"/>
    </source>
</evidence>
<protein>
    <recommendedName>
        <fullName evidence="2">RING-type E3 ubiquitin transferase</fullName>
        <ecNumber evidence="2">2.3.2.27</ecNumber>
    </recommendedName>
</protein>
<dbReference type="EC" id="2.3.2.27" evidence="2"/>
<evidence type="ECO:0000256" key="9">
    <source>
        <dbReference type="SAM" id="MobiDB-lite"/>
    </source>
</evidence>
<keyword evidence="6" id="KW-0833">Ubl conjugation pathway</keyword>
<dbReference type="GO" id="GO:0008270">
    <property type="term" value="F:zinc ion binding"/>
    <property type="evidence" value="ECO:0007669"/>
    <property type="project" value="UniProtKB-KW"/>
</dbReference>
<dbReference type="InterPro" id="IPR045191">
    <property type="entry name" value="MBR1/2-like"/>
</dbReference>
<dbReference type="Proteomes" id="UP000515151">
    <property type="component" value="Chromosome 7"/>
</dbReference>
<comment type="catalytic activity">
    <reaction evidence="1">
        <text>S-ubiquitinyl-[E2 ubiquitin-conjugating enzyme]-L-cysteine + [acceptor protein]-L-lysine = [E2 ubiquitin-conjugating enzyme]-L-cysteine + N(6)-ubiquitinyl-[acceptor protein]-L-lysine.</text>
        <dbReference type="EC" id="2.3.2.27"/>
    </reaction>
</comment>
<dbReference type="RefSeq" id="XP_031404955.1">
    <property type="nucleotide sequence ID" value="XM_031549095.1"/>
</dbReference>
<organism evidence="11 12">
    <name type="scientific">Punica granatum</name>
    <name type="common">Pomegranate</name>
    <dbReference type="NCBI Taxonomy" id="22663"/>
    <lineage>
        <taxon>Eukaryota</taxon>
        <taxon>Viridiplantae</taxon>
        <taxon>Streptophyta</taxon>
        <taxon>Embryophyta</taxon>
        <taxon>Tracheophyta</taxon>
        <taxon>Spermatophyta</taxon>
        <taxon>Magnoliopsida</taxon>
        <taxon>eudicotyledons</taxon>
        <taxon>Gunneridae</taxon>
        <taxon>Pentapetalae</taxon>
        <taxon>rosids</taxon>
        <taxon>malvids</taxon>
        <taxon>Myrtales</taxon>
        <taxon>Lythraceae</taxon>
        <taxon>Punica</taxon>
    </lineage>
</organism>
<evidence type="ECO:0000256" key="6">
    <source>
        <dbReference type="ARBA" id="ARBA00022786"/>
    </source>
</evidence>
<dbReference type="GeneID" id="116213941"/>
<dbReference type="Pfam" id="PF13639">
    <property type="entry name" value="zf-RING_2"/>
    <property type="match status" value="1"/>
</dbReference>
<dbReference type="SMART" id="SM00184">
    <property type="entry name" value="RING"/>
    <property type="match status" value="1"/>
</dbReference>
<keyword evidence="3" id="KW-0808">Transferase</keyword>
<keyword evidence="4" id="KW-0479">Metal-binding</keyword>
<dbReference type="PROSITE" id="PS50089">
    <property type="entry name" value="ZF_RING_2"/>
    <property type="match status" value="1"/>
</dbReference>
<keyword evidence="5 8" id="KW-0863">Zinc-finger</keyword>
<evidence type="ECO:0000313" key="11">
    <source>
        <dbReference type="Proteomes" id="UP000515151"/>
    </source>
</evidence>
<dbReference type="SUPFAM" id="SSF57850">
    <property type="entry name" value="RING/U-box"/>
    <property type="match status" value="1"/>
</dbReference>
<feature type="region of interest" description="Disordered" evidence="9">
    <location>
        <begin position="1"/>
        <end position="66"/>
    </location>
</feature>
<evidence type="ECO:0000256" key="7">
    <source>
        <dbReference type="ARBA" id="ARBA00022833"/>
    </source>
</evidence>
<reference evidence="11" key="1">
    <citation type="journal article" date="2020" name="Plant Biotechnol. J.">
        <title>The pomegranate (Punica granatum L.) draft genome dissects genetic divergence between soft- and hard-seeded cultivars.</title>
        <authorList>
            <person name="Luo X."/>
            <person name="Li H."/>
            <person name="Wu Z."/>
            <person name="Yao W."/>
            <person name="Zhao P."/>
            <person name="Cao D."/>
            <person name="Yu H."/>
            <person name="Li K."/>
            <person name="Poudel K."/>
            <person name="Zhao D."/>
            <person name="Zhang F."/>
            <person name="Xia X."/>
            <person name="Chen L."/>
            <person name="Wang Q."/>
            <person name="Jing D."/>
            <person name="Cao S."/>
        </authorList>
    </citation>
    <scope>NUCLEOTIDE SEQUENCE [LARGE SCALE GENOMIC DNA]</scope>
    <source>
        <strain evidence="11">cv. Tunisia</strain>
    </source>
</reference>
<keyword evidence="11" id="KW-1185">Reference proteome</keyword>
<dbReference type="GO" id="GO:0061630">
    <property type="term" value="F:ubiquitin protein ligase activity"/>
    <property type="evidence" value="ECO:0007669"/>
    <property type="project" value="UniProtKB-EC"/>
</dbReference>
<evidence type="ECO:0000256" key="2">
    <source>
        <dbReference type="ARBA" id="ARBA00012483"/>
    </source>
</evidence>
<evidence type="ECO:0000256" key="8">
    <source>
        <dbReference type="PROSITE-ProRule" id="PRU00175"/>
    </source>
</evidence>
<name>A0A6P8ED95_PUNGR</name>